<protein>
    <recommendedName>
        <fullName evidence="3">WXG100 family type VII secretion target</fullName>
    </recommendedName>
</protein>
<accession>A0ABW7PBM4</accession>
<proteinExistence type="predicted"/>
<reference evidence="1 2" key="1">
    <citation type="submission" date="2024-03" db="EMBL/GenBank/DDBJ databases">
        <title>Whole genome sequencing of Streptomyces racemochromogenes, to identify antimicrobial biosynthetic gene clusters.</title>
        <authorList>
            <person name="Suryawanshi P."/>
            <person name="Krishnaraj P.U."/>
            <person name="Arun Y.P."/>
            <person name="Suryawanshi M.P."/>
            <person name="Rakshit O."/>
        </authorList>
    </citation>
    <scope>NUCLEOTIDE SEQUENCE [LARGE SCALE GENOMIC DNA]</scope>
    <source>
        <strain evidence="1 2">AUDT626</strain>
    </source>
</reference>
<dbReference type="EMBL" id="JBBDHD010000022">
    <property type="protein sequence ID" value="MFH7595773.1"/>
    <property type="molecule type" value="Genomic_DNA"/>
</dbReference>
<gene>
    <name evidence="1" type="ORF">WDV06_11815</name>
</gene>
<evidence type="ECO:0000313" key="1">
    <source>
        <dbReference type="EMBL" id="MFH7595773.1"/>
    </source>
</evidence>
<sequence length="438" mass="44350">MTTDLGLLTTAAGKWESMASEINKVETRYGETVQTITMGDTWAGVSAGTAHTRFQATRYEYAAAQTQAKAIASLLREAHTQFADLKKKLESARDDAIAAGMTVSEGGNVAFDWSKLTPSERSAYHHDPDGQKTISEAVGKWQKHIDDRVKAVDELDQNVKLALSAEVVDSNKDALGKGADQTLDGFNAGAEGSLDKAVKDAKAAMADDADVKTKEDSVKVTGPDAGITVTGVKNGKEGQVKAYADLFHATAKGETTMGGIKLSGVDDFVVGARGSASYGFTNSGLSGKAEVSAGARTLTSANAEYGYVGVNSRVEGFAGGEAQVSAGVGKDGLNAGAKAFAGGKASAAGGGELAGLGAGGTAEAWAGAGAEAKATFGKGEDGKWHIGGKVGVALGVGGSVGAEFTVDPDKVGDAFGDAADAVGDFAGGVKDTVGGWFD</sequence>
<dbReference type="Proteomes" id="UP001610631">
    <property type="component" value="Unassembled WGS sequence"/>
</dbReference>
<evidence type="ECO:0008006" key="3">
    <source>
        <dbReference type="Google" id="ProtNLM"/>
    </source>
</evidence>
<organism evidence="1 2">
    <name type="scientific">Streptomyces racemochromogenes</name>
    <dbReference type="NCBI Taxonomy" id="67353"/>
    <lineage>
        <taxon>Bacteria</taxon>
        <taxon>Bacillati</taxon>
        <taxon>Actinomycetota</taxon>
        <taxon>Actinomycetes</taxon>
        <taxon>Kitasatosporales</taxon>
        <taxon>Streptomycetaceae</taxon>
        <taxon>Streptomyces</taxon>
    </lineage>
</organism>
<name>A0ABW7PBM4_9ACTN</name>
<keyword evidence="2" id="KW-1185">Reference proteome</keyword>
<dbReference type="RefSeq" id="WP_395509627.1">
    <property type="nucleotide sequence ID" value="NZ_JBBDHD010000022.1"/>
</dbReference>
<evidence type="ECO:0000313" key="2">
    <source>
        <dbReference type="Proteomes" id="UP001610631"/>
    </source>
</evidence>
<comment type="caution">
    <text evidence="1">The sequence shown here is derived from an EMBL/GenBank/DDBJ whole genome shotgun (WGS) entry which is preliminary data.</text>
</comment>